<evidence type="ECO:0000259" key="2">
    <source>
        <dbReference type="Pfam" id="PF00723"/>
    </source>
</evidence>
<feature type="region of interest" description="Disordered" evidence="1">
    <location>
        <begin position="1"/>
        <end position="28"/>
    </location>
</feature>
<proteinExistence type="predicted"/>
<sequence length="625" mass="68362">MGFHRRRPRGAGTRRLPVPRRPDRQDPLSAYRPIESYAPIGDGRTVALIGRDGQIDWLPLPGLAARPIFSRLLDPETGGCLELRPVEDFESTRRYLEGTNVLETTFRTPSGAVRVTDAMVSGIAGRLPWAQLSRRIEGDSGQVAMRWTVQPGTSWGTASPWVEHTDGHQVMRCADVTLALVGTGHGPADPIHDAPGGPVLHGGFTTREGSRHGLALVATEAEPVHLPDPDLIGDGIDRTVANWQDWSQVFHYDGPWAKEVQRSALALKLLIYSPTGAIAAAATSSLPESPAGGKNWDYRFAWVRDLAYTARALTRFGLREETHAALSWMLRTIRDAGPKMHVMYTLDGGPVPQPRQFDVPGWRGIGPVVHGNPAQDQLQLGAYGDLFAICRTYVDAGNLVDLKTGRLLAKVADTVADLWRRPDSGIWELPELRHYTCSKMSCWKALEDAVALAESSAIPGNSERWQTERDRIRAWIEKHCWSTELGSYVAYAGGSDLDASVLLHAPTGFDRGERMSATIDAVTEALGADGLLYRYSGMQQEEKTFVACAFWRAQALACVGRHQEAVDQIDRLVAASNDVGIYAEMIDPDDGSAWGNTPQALSHLGLINAVLTIAELVPDEILGNR</sequence>
<reference evidence="5" key="1">
    <citation type="journal article" date="2019" name="Int. J. Syst. Evol. Microbiol.">
        <title>The Global Catalogue of Microorganisms (GCM) 10K type strain sequencing project: providing services to taxonomists for standard genome sequencing and annotation.</title>
        <authorList>
            <consortium name="The Broad Institute Genomics Platform"/>
            <consortium name="The Broad Institute Genome Sequencing Center for Infectious Disease"/>
            <person name="Wu L."/>
            <person name="Ma J."/>
        </authorList>
    </citation>
    <scope>NUCLEOTIDE SEQUENCE [LARGE SCALE GENOMIC DNA]</scope>
    <source>
        <strain evidence="5">NBRC 106593</strain>
    </source>
</reference>
<dbReference type="Pfam" id="PF00723">
    <property type="entry name" value="Glyco_hydro_15"/>
    <property type="match status" value="1"/>
</dbReference>
<evidence type="ECO:0000313" key="4">
    <source>
        <dbReference type="EMBL" id="MFC6712685.1"/>
    </source>
</evidence>
<dbReference type="InterPro" id="IPR012341">
    <property type="entry name" value="6hp_glycosidase-like_sf"/>
</dbReference>
<dbReference type="GO" id="GO:0016787">
    <property type="term" value="F:hydrolase activity"/>
    <property type="evidence" value="ECO:0007669"/>
    <property type="project" value="UniProtKB-KW"/>
</dbReference>
<evidence type="ECO:0000259" key="3">
    <source>
        <dbReference type="Pfam" id="PF19291"/>
    </source>
</evidence>
<keyword evidence="5" id="KW-1185">Reference proteome</keyword>
<dbReference type="EMBL" id="JBHSWJ010000002">
    <property type="protein sequence ID" value="MFC6712685.1"/>
    <property type="molecule type" value="Genomic_DNA"/>
</dbReference>
<dbReference type="Pfam" id="PF19291">
    <property type="entry name" value="TREH_N"/>
    <property type="match status" value="1"/>
</dbReference>
<dbReference type="SUPFAM" id="SSF48208">
    <property type="entry name" value="Six-hairpin glycosidases"/>
    <property type="match status" value="1"/>
</dbReference>
<dbReference type="Gene3D" id="1.50.10.10">
    <property type="match status" value="1"/>
</dbReference>
<dbReference type="InterPro" id="IPR008928">
    <property type="entry name" value="6-hairpin_glycosidase_sf"/>
</dbReference>
<comment type="caution">
    <text evidence="4">The sequence shown here is derived from an EMBL/GenBank/DDBJ whole genome shotgun (WGS) entry which is preliminary data.</text>
</comment>
<dbReference type="PANTHER" id="PTHR31616">
    <property type="entry name" value="TREHALASE"/>
    <property type="match status" value="1"/>
</dbReference>
<dbReference type="InterPro" id="IPR011613">
    <property type="entry name" value="GH15-like"/>
</dbReference>
<organism evidence="4 5">
    <name type="scientific">Branchiibius cervicis</name>
    <dbReference type="NCBI Taxonomy" id="908252"/>
    <lineage>
        <taxon>Bacteria</taxon>
        <taxon>Bacillati</taxon>
        <taxon>Actinomycetota</taxon>
        <taxon>Actinomycetes</taxon>
        <taxon>Micrococcales</taxon>
        <taxon>Dermacoccaceae</taxon>
        <taxon>Branchiibius</taxon>
    </lineage>
</organism>
<dbReference type="PANTHER" id="PTHR31616:SF0">
    <property type="entry name" value="GLUCAN 1,4-ALPHA-GLUCOSIDASE"/>
    <property type="match status" value="1"/>
</dbReference>
<evidence type="ECO:0000313" key="5">
    <source>
        <dbReference type="Proteomes" id="UP001596356"/>
    </source>
</evidence>
<gene>
    <name evidence="4" type="ORF">ACFQBT_01990</name>
</gene>
<feature type="domain" description="Trehalase-like N-terminal" evidence="3">
    <location>
        <begin position="32"/>
        <end position="140"/>
    </location>
</feature>
<feature type="domain" description="GH15-like" evidence="2">
    <location>
        <begin position="258"/>
        <end position="610"/>
    </location>
</feature>
<accession>A0ABW2APJ0</accession>
<dbReference type="RefSeq" id="WP_377820155.1">
    <property type="nucleotide sequence ID" value="NZ_JBHSWJ010000002.1"/>
</dbReference>
<name>A0ABW2APJ0_9MICO</name>
<protein>
    <submittedName>
        <fullName evidence="4">Glycoside hydrolase family 15 protein</fullName>
    </submittedName>
</protein>
<keyword evidence="4" id="KW-0378">Hydrolase</keyword>
<evidence type="ECO:0000256" key="1">
    <source>
        <dbReference type="SAM" id="MobiDB-lite"/>
    </source>
</evidence>
<dbReference type="InterPro" id="IPR045582">
    <property type="entry name" value="Trehalase-like_N"/>
</dbReference>
<dbReference type="Proteomes" id="UP001596356">
    <property type="component" value="Unassembled WGS sequence"/>
</dbReference>